<dbReference type="AlphaFoldDB" id="A0A0C2WE48"/>
<reference evidence="3" key="2">
    <citation type="submission" date="2015-01" db="EMBL/GenBank/DDBJ databases">
        <title>Evolutionary Origins and Diversification of the Mycorrhizal Mutualists.</title>
        <authorList>
            <consortium name="DOE Joint Genome Institute"/>
            <consortium name="Mycorrhizal Genomics Consortium"/>
            <person name="Kohler A."/>
            <person name="Kuo A."/>
            <person name="Nagy L.G."/>
            <person name="Floudas D."/>
            <person name="Copeland A."/>
            <person name="Barry K.W."/>
            <person name="Cichocki N."/>
            <person name="Veneault-Fourrey C."/>
            <person name="LaButti K."/>
            <person name="Lindquist E.A."/>
            <person name="Lipzen A."/>
            <person name="Lundell T."/>
            <person name="Morin E."/>
            <person name="Murat C."/>
            <person name="Riley R."/>
            <person name="Ohm R."/>
            <person name="Sun H."/>
            <person name="Tunlid A."/>
            <person name="Henrissat B."/>
            <person name="Grigoriev I.V."/>
            <person name="Hibbett D.S."/>
            <person name="Martin F."/>
        </authorList>
    </citation>
    <scope>NUCLEOTIDE SEQUENCE [LARGE SCALE GENOMIC DNA]</scope>
    <source>
        <strain evidence="3">MAFF 305830</strain>
    </source>
</reference>
<feature type="compositionally biased region" description="Basic and acidic residues" evidence="1">
    <location>
        <begin position="536"/>
        <end position="546"/>
    </location>
</feature>
<dbReference type="EMBL" id="KN824321">
    <property type="protein sequence ID" value="KIM24718.1"/>
    <property type="molecule type" value="Genomic_DNA"/>
</dbReference>
<gene>
    <name evidence="2" type="ORF">M408DRAFT_230851</name>
</gene>
<accession>A0A0C2WE48</accession>
<feature type="compositionally biased region" description="Polar residues" evidence="1">
    <location>
        <begin position="361"/>
        <end position="388"/>
    </location>
</feature>
<feature type="region of interest" description="Disordered" evidence="1">
    <location>
        <begin position="304"/>
        <end position="613"/>
    </location>
</feature>
<feature type="region of interest" description="Disordered" evidence="1">
    <location>
        <begin position="656"/>
        <end position="717"/>
    </location>
</feature>
<feature type="compositionally biased region" description="Basic and acidic residues" evidence="1">
    <location>
        <begin position="320"/>
        <end position="334"/>
    </location>
</feature>
<feature type="compositionally biased region" description="Polar residues" evidence="1">
    <location>
        <begin position="486"/>
        <end position="500"/>
    </location>
</feature>
<feature type="compositionally biased region" description="Polar residues" evidence="1">
    <location>
        <begin position="176"/>
        <end position="203"/>
    </location>
</feature>
<feature type="compositionally biased region" description="Low complexity" evidence="1">
    <location>
        <begin position="427"/>
        <end position="438"/>
    </location>
</feature>
<proteinExistence type="predicted"/>
<feature type="region of interest" description="Disordered" evidence="1">
    <location>
        <begin position="149"/>
        <end position="204"/>
    </location>
</feature>
<reference evidence="2 3" key="1">
    <citation type="submission" date="2014-04" db="EMBL/GenBank/DDBJ databases">
        <authorList>
            <consortium name="DOE Joint Genome Institute"/>
            <person name="Kuo A."/>
            <person name="Zuccaro A."/>
            <person name="Kohler A."/>
            <person name="Nagy L.G."/>
            <person name="Floudas D."/>
            <person name="Copeland A."/>
            <person name="Barry K.W."/>
            <person name="Cichocki N."/>
            <person name="Veneault-Fourrey C."/>
            <person name="LaButti K."/>
            <person name="Lindquist E.A."/>
            <person name="Lipzen A."/>
            <person name="Lundell T."/>
            <person name="Morin E."/>
            <person name="Murat C."/>
            <person name="Sun H."/>
            <person name="Tunlid A."/>
            <person name="Henrissat B."/>
            <person name="Grigoriev I.V."/>
            <person name="Hibbett D.S."/>
            <person name="Martin F."/>
            <person name="Nordberg H.P."/>
            <person name="Cantor M.N."/>
            <person name="Hua S.X."/>
        </authorList>
    </citation>
    <scope>NUCLEOTIDE SEQUENCE [LARGE SCALE GENOMIC DNA]</scope>
    <source>
        <strain evidence="2 3">MAFF 305830</strain>
    </source>
</reference>
<dbReference type="Proteomes" id="UP000054097">
    <property type="component" value="Unassembled WGS sequence"/>
</dbReference>
<organism evidence="2 3">
    <name type="scientific">Serendipita vermifera MAFF 305830</name>
    <dbReference type="NCBI Taxonomy" id="933852"/>
    <lineage>
        <taxon>Eukaryota</taxon>
        <taxon>Fungi</taxon>
        <taxon>Dikarya</taxon>
        <taxon>Basidiomycota</taxon>
        <taxon>Agaricomycotina</taxon>
        <taxon>Agaricomycetes</taxon>
        <taxon>Sebacinales</taxon>
        <taxon>Serendipitaceae</taxon>
        <taxon>Serendipita</taxon>
    </lineage>
</organism>
<evidence type="ECO:0000313" key="2">
    <source>
        <dbReference type="EMBL" id="KIM24718.1"/>
    </source>
</evidence>
<evidence type="ECO:0000313" key="3">
    <source>
        <dbReference type="Proteomes" id="UP000054097"/>
    </source>
</evidence>
<feature type="compositionally biased region" description="Low complexity" evidence="1">
    <location>
        <begin position="658"/>
        <end position="670"/>
    </location>
</feature>
<feature type="compositionally biased region" description="Polar residues" evidence="1">
    <location>
        <begin position="335"/>
        <end position="353"/>
    </location>
</feature>
<evidence type="ECO:0000256" key="1">
    <source>
        <dbReference type="SAM" id="MobiDB-lite"/>
    </source>
</evidence>
<sequence>MCTHEYKSSTNHTRNANIATFPPFSFSSSTKPIIFFLFVMSNPPSEQFPVDRVYVALAFDTISLWLRDFIHAEPEARKAIAHLNSASHYILSKLDPTKLAGEQETLLDSNNFPIITQELFRNTSEIGGVGYSACKGWISPELLAIHNMASSPNAPPSSPMKELLPADKAKHHARSQSDTSWSPSQRWGQPLPTTSPNILSNPLRSPVPPISSTLTSALLSKLASISDIQKTTSNDYEHAQYVNVPTEKERDALVPTILLERPSRSQTLDVSPVGPLDYVNNRSPITICSASFGLDDGSYTEEFGNSSGLDYEPQISLSVQRDDIKRQSSTEPRNRSVSRGRTQQRGGIDNRNTAIPVKPSLSPTPSPASQRISPSPSRSVASTHTRASSDAVVQVDRPKAMRSYKSDVNLRGPSSPTLSPVPQRAPSSSSHSIASTHARPPWNASLNPNSPRIVRSGHSTGDRRKSISKSPTSHAVGLPDDVLPTTPANTSSKPVRNGTGNRALPSAELSNGQEDRRTVPVPTQDTEELLQITRARSRDNSSERPLVHTNMSPHHDERPHSSFTTTKSCDREGSASSISPKPFDGAKPTAPVPDPSQSHSADSLNLPSPHRKPAKSGCGCRDKCCNAQCAEGGHSPRTLQFLVQTHVKVTFDPDDELSASQASSDSDYYSTAETQSSGRSFMADISSNRRKQRGGTVVSTEISPSRSRSRSPAEDYVCPTSRMELLGRDGIDYNLENIVSMRQNGREARDQ</sequence>
<keyword evidence="3" id="KW-1185">Reference proteome</keyword>
<name>A0A0C2WE48_SERVB</name>
<dbReference type="HOGENOM" id="CLU_378625_0_0_1"/>
<protein>
    <submittedName>
        <fullName evidence="2">Uncharacterized protein</fullName>
    </submittedName>
</protein>
<feature type="compositionally biased region" description="Polar residues" evidence="1">
    <location>
        <begin position="595"/>
        <end position="606"/>
    </location>
</feature>